<dbReference type="EMBL" id="UINC01000972">
    <property type="protein sequence ID" value="SUZ65982.1"/>
    <property type="molecule type" value="Genomic_DNA"/>
</dbReference>
<dbReference type="GO" id="GO:0009229">
    <property type="term" value="P:thiamine diphosphate biosynthetic process"/>
    <property type="evidence" value="ECO:0007669"/>
    <property type="project" value="InterPro"/>
</dbReference>
<name>A0A381PG69_9ZZZZ</name>
<feature type="non-terminal residue" evidence="7">
    <location>
        <position position="1"/>
    </location>
</feature>
<gene>
    <name evidence="7" type="ORF">METZ01_LOCUS18836</name>
</gene>
<dbReference type="GO" id="GO:0005524">
    <property type="term" value="F:ATP binding"/>
    <property type="evidence" value="ECO:0007669"/>
    <property type="project" value="UniProtKB-KW"/>
</dbReference>
<feature type="domain" description="SteA-like C-terminal" evidence="6">
    <location>
        <begin position="314"/>
        <end position="360"/>
    </location>
</feature>
<reference evidence="7" key="1">
    <citation type="submission" date="2018-05" db="EMBL/GenBank/DDBJ databases">
        <authorList>
            <person name="Lanie J.A."/>
            <person name="Ng W.-L."/>
            <person name="Kazmierczak K.M."/>
            <person name="Andrzejewski T.M."/>
            <person name="Davidsen T.M."/>
            <person name="Wayne K.J."/>
            <person name="Tettelin H."/>
            <person name="Glass J.I."/>
            <person name="Rusch D."/>
            <person name="Podicherti R."/>
            <person name="Tsui H.-C.T."/>
            <person name="Winkler M.E."/>
        </authorList>
    </citation>
    <scope>NUCLEOTIDE SEQUENCE</scope>
</reference>
<dbReference type="GO" id="GO:0016301">
    <property type="term" value="F:kinase activity"/>
    <property type="evidence" value="ECO:0007669"/>
    <property type="project" value="UniProtKB-KW"/>
</dbReference>
<keyword evidence="5" id="KW-0812">Transmembrane</keyword>
<dbReference type="SUPFAM" id="SSF63999">
    <property type="entry name" value="Thiamin pyrophosphokinase, catalytic domain"/>
    <property type="match status" value="1"/>
</dbReference>
<dbReference type="InterPro" id="IPR022215">
    <property type="entry name" value="SteA-like_C"/>
</dbReference>
<dbReference type="Gene3D" id="3.40.50.10240">
    <property type="entry name" value="Thiamin pyrophosphokinase, catalytic domain"/>
    <property type="match status" value="1"/>
</dbReference>
<dbReference type="InterPro" id="IPR047795">
    <property type="entry name" value="Put_SteA-like"/>
</dbReference>
<keyword evidence="5" id="KW-1133">Transmembrane helix</keyword>
<dbReference type="NCBIfam" id="NF040608">
    <property type="entry name" value="division_SteA"/>
    <property type="match status" value="1"/>
</dbReference>
<evidence type="ECO:0000256" key="2">
    <source>
        <dbReference type="ARBA" id="ARBA00022741"/>
    </source>
</evidence>
<dbReference type="GO" id="GO:0004788">
    <property type="term" value="F:thiamine diphosphokinase activity"/>
    <property type="evidence" value="ECO:0007669"/>
    <property type="project" value="InterPro"/>
</dbReference>
<accession>A0A381PG69</accession>
<keyword evidence="3" id="KW-0418">Kinase</keyword>
<dbReference type="AlphaFoldDB" id="A0A381PG69"/>
<organism evidence="7">
    <name type="scientific">marine metagenome</name>
    <dbReference type="NCBI Taxonomy" id="408172"/>
    <lineage>
        <taxon>unclassified sequences</taxon>
        <taxon>metagenomes</taxon>
        <taxon>ecological metagenomes</taxon>
    </lineage>
</organism>
<dbReference type="InterPro" id="IPR036759">
    <property type="entry name" value="TPK_catalytic_sf"/>
</dbReference>
<proteinExistence type="predicted"/>
<evidence type="ECO:0000256" key="5">
    <source>
        <dbReference type="SAM" id="Phobius"/>
    </source>
</evidence>
<keyword evidence="5" id="KW-0472">Membrane</keyword>
<keyword evidence="4" id="KW-0067">ATP-binding</keyword>
<sequence length="363" mass="39264">VDRRTKNLIPRLQPGEIAVINHRDLDRVAAEGLVAAKVSAVLNASQSMSGRYPALGALVLVQSGVPLIDGIGVGAFNRIQEGDKLSVIDDRVYMNDQAICSGSRPTVKDLEQRLELAREAVRGELGQFATNTLQYLATEPELITDDLVLPELSVELSQRQILVVVRGIDYREDLAALRRSGYMREMRPILVGVDGGADALLEVGVTPDLILGDFDSVSRDAITCGAQLLVHAYPGGLAPGAARLDRLGVGYSVVEGVGTSEDIAMRMAFEERAELIVLVGSHTSMADFFDKGRRGMASTFLTRMKVSAILVDAKGVSRLYRTQVRKGDLGLLILSALFTLTVIAAVTEPVRLLLRTLWLNLGM</sequence>
<evidence type="ECO:0000256" key="1">
    <source>
        <dbReference type="ARBA" id="ARBA00022679"/>
    </source>
</evidence>
<protein>
    <recommendedName>
        <fullName evidence="6">SteA-like C-terminal domain-containing protein</fullName>
    </recommendedName>
</protein>
<evidence type="ECO:0000256" key="4">
    <source>
        <dbReference type="ARBA" id="ARBA00022840"/>
    </source>
</evidence>
<evidence type="ECO:0000313" key="7">
    <source>
        <dbReference type="EMBL" id="SUZ65982.1"/>
    </source>
</evidence>
<evidence type="ECO:0000259" key="6">
    <source>
        <dbReference type="Pfam" id="PF12555"/>
    </source>
</evidence>
<feature type="transmembrane region" description="Helical" evidence="5">
    <location>
        <begin position="329"/>
        <end position="347"/>
    </location>
</feature>
<dbReference type="Pfam" id="PF12555">
    <property type="entry name" value="SteA-like_C"/>
    <property type="match status" value="1"/>
</dbReference>
<keyword evidence="2" id="KW-0547">Nucleotide-binding</keyword>
<evidence type="ECO:0000256" key="3">
    <source>
        <dbReference type="ARBA" id="ARBA00022777"/>
    </source>
</evidence>
<keyword evidence="1" id="KW-0808">Transferase</keyword>